<dbReference type="EMBL" id="CP045875">
    <property type="protein sequence ID" value="QGG47143.1"/>
    <property type="molecule type" value="Genomic_DNA"/>
</dbReference>
<reference evidence="3" key="1">
    <citation type="submission" date="2019-11" db="EMBL/GenBank/DDBJ databases">
        <title>Genome sequence of Heliorestis convoluta strain HH, an alkaliphilic and minimalistic phototrophic bacterium from a soda lake in Egypt.</title>
        <authorList>
            <person name="Dewey E.D."/>
            <person name="Stokes L.M."/>
            <person name="Burchell B.M."/>
            <person name="Shaffer K.N."/>
            <person name="Huntington A.M."/>
            <person name="Baker J.M."/>
            <person name="Nadendla S."/>
            <person name="Giglio M.G."/>
            <person name="Touchman J.W."/>
            <person name="Blankenship R.E."/>
            <person name="Madigan M.T."/>
            <person name="Sattley W.M."/>
        </authorList>
    </citation>
    <scope>NUCLEOTIDE SEQUENCE [LARGE SCALE GENOMIC DNA]</scope>
    <source>
        <strain evidence="3">HH</strain>
    </source>
</reference>
<name>A0A5Q2N086_9FIRM</name>
<evidence type="ECO:0000256" key="1">
    <source>
        <dbReference type="SAM" id="Coils"/>
    </source>
</evidence>
<protein>
    <submittedName>
        <fullName evidence="2">Uncharacterized protein</fullName>
    </submittedName>
</protein>
<feature type="coiled-coil region" evidence="1">
    <location>
        <begin position="254"/>
        <end position="302"/>
    </location>
</feature>
<dbReference type="AlphaFoldDB" id="A0A5Q2N086"/>
<organism evidence="2 3">
    <name type="scientific">Heliorestis convoluta</name>
    <dbReference type="NCBI Taxonomy" id="356322"/>
    <lineage>
        <taxon>Bacteria</taxon>
        <taxon>Bacillati</taxon>
        <taxon>Bacillota</taxon>
        <taxon>Clostridia</taxon>
        <taxon>Eubacteriales</taxon>
        <taxon>Heliobacteriaceae</taxon>
        <taxon>Heliorestis</taxon>
    </lineage>
</organism>
<evidence type="ECO:0000313" key="2">
    <source>
        <dbReference type="EMBL" id="QGG47143.1"/>
    </source>
</evidence>
<dbReference type="KEGG" id="hcv:FTV88_0991"/>
<evidence type="ECO:0000313" key="3">
    <source>
        <dbReference type="Proteomes" id="UP000366051"/>
    </source>
</evidence>
<gene>
    <name evidence="2" type="ORF">FTV88_0991</name>
</gene>
<dbReference type="OrthoDB" id="2793163at2"/>
<sequence length="304" mass="35616">MTGARLIATRLCSECKKNAKVNLAHFLGDTMEEIIKQAKEQDLYVPSIICCGQEAFATHYEFFVGKQIVFLIKISDKGFKIIDQSMGRLKSSEQSQKQDFPKLMQEQDAYWKRQSTLFWDGFFHFCKKQWNGILEEMVNHEIAIGLAAVGFDFEELEGLSKSSMVQYVKELPHDEHHDFFVAANKFLVNTLQHDLCKHWSNAKQYQKDYGEKRTNYILLHLPLVEEFEAMRLQAVTMLIPEQPRTGSKVLFRKIQKLESELSGKRVAINHLRDQLVVERQEKDHLEEKLNRANQEIHRLRQKRN</sequence>
<proteinExistence type="predicted"/>
<keyword evidence="1" id="KW-0175">Coiled coil</keyword>
<keyword evidence="3" id="KW-1185">Reference proteome</keyword>
<dbReference type="RefSeq" id="WP_153724585.1">
    <property type="nucleotide sequence ID" value="NZ_CP045875.1"/>
</dbReference>
<dbReference type="Proteomes" id="UP000366051">
    <property type="component" value="Chromosome"/>
</dbReference>
<accession>A0A5Q2N086</accession>